<dbReference type="Gene3D" id="3.10.105.10">
    <property type="entry name" value="Dipeptide-binding Protein, Domain 3"/>
    <property type="match status" value="1"/>
</dbReference>
<dbReference type="Gene3D" id="3.40.190.10">
    <property type="entry name" value="Periplasmic binding protein-like II"/>
    <property type="match status" value="1"/>
</dbReference>
<protein>
    <submittedName>
        <fullName evidence="3">ABC transporter substrate-binding protein</fullName>
    </submittedName>
</protein>
<feature type="chain" id="PRO_5038505597" evidence="1">
    <location>
        <begin position="26"/>
        <end position="523"/>
    </location>
</feature>
<dbReference type="Proteomes" id="UP000823842">
    <property type="component" value="Unassembled WGS sequence"/>
</dbReference>
<dbReference type="GO" id="GO:1904680">
    <property type="term" value="F:peptide transmembrane transporter activity"/>
    <property type="evidence" value="ECO:0007669"/>
    <property type="project" value="TreeGrafter"/>
</dbReference>
<dbReference type="GO" id="GO:0042597">
    <property type="term" value="C:periplasmic space"/>
    <property type="evidence" value="ECO:0007669"/>
    <property type="project" value="UniProtKB-ARBA"/>
</dbReference>
<dbReference type="CDD" id="cd00995">
    <property type="entry name" value="PBP2_NikA_DppA_OppA_like"/>
    <property type="match status" value="1"/>
</dbReference>
<organism evidence="3 4">
    <name type="scientific">Candidatus Blautia faecavium</name>
    <dbReference type="NCBI Taxonomy" id="2838487"/>
    <lineage>
        <taxon>Bacteria</taxon>
        <taxon>Bacillati</taxon>
        <taxon>Bacillota</taxon>
        <taxon>Clostridia</taxon>
        <taxon>Lachnospirales</taxon>
        <taxon>Lachnospiraceae</taxon>
        <taxon>Blautia</taxon>
    </lineage>
</organism>
<evidence type="ECO:0000313" key="3">
    <source>
        <dbReference type="EMBL" id="HJB27754.1"/>
    </source>
</evidence>
<evidence type="ECO:0000256" key="1">
    <source>
        <dbReference type="SAM" id="SignalP"/>
    </source>
</evidence>
<reference evidence="3" key="2">
    <citation type="submission" date="2021-04" db="EMBL/GenBank/DDBJ databases">
        <authorList>
            <person name="Gilroy R."/>
        </authorList>
    </citation>
    <scope>NUCLEOTIDE SEQUENCE</scope>
    <source>
        <strain evidence="3">ChiSjej1B19-5720</strain>
    </source>
</reference>
<name>A0A9D2LR07_9FIRM</name>
<dbReference type="AlphaFoldDB" id="A0A9D2LR07"/>
<evidence type="ECO:0000313" key="4">
    <source>
        <dbReference type="Proteomes" id="UP000823842"/>
    </source>
</evidence>
<dbReference type="InterPro" id="IPR000914">
    <property type="entry name" value="SBP_5_dom"/>
</dbReference>
<dbReference type="EMBL" id="DWYZ01000068">
    <property type="protein sequence ID" value="HJB27754.1"/>
    <property type="molecule type" value="Genomic_DNA"/>
</dbReference>
<keyword evidence="1" id="KW-0732">Signal</keyword>
<gene>
    <name evidence="3" type="ORF">IAA06_03045</name>
</gene>
<feature type="domain" description="Solute-binding protein family 5" evidence="2">
    <location>
        <begin position="87"/>
        <end position="426"/>
    </location>
</feature>
<dbReference type="PANTHER" id="PTHR30290">
    <property type="entry name" value="PERIPLASMIC BINDING COMPONENT OF ABC TRANSPORTER"/>
    <property type="match status" value="1"/>
</dbReference>
<dbReference type="Pfam" id="PF00496">
    <property type="entry name" value="SBP_bac_5"/>
    <property type="match status" value="1"/>
</dbReference>
<accession>A0A9D2LR07</accession>
<dbReference type="InterPro" id="IPR039424">
    <property type="entry name" value="SBP_5"/>
</dbReference>
<feature type="signal peptide" evidence="1">
    <location>
        <begin position="1"/>
        <end position="25"/>
    </location>
</feature>
<dbReference type="InterPro" id="IPR030678">
    <property type="entry name" value="Peptide/Ni-bd"/>
</dbReference>
<comment type="caution">
    <text evidence="3">The sequence shown here is derived from an EMBL/GenBank/DDBJ whole genome shotgun (WGS) entry which is preliminary data.</text>
</comment>
<evidence type="ECO:0000259" key="2">
    <source>
        <dbReference type="Pfam" id="PF00496"/>
    </source>
</evidence>
<dbReference type="GO" id="GO:0043190">
    <property type="term" value="C:ATP-binding cassette (ABC) transporter complex"/>
    <property type="evidence" value="ECO:0007669"/>
    <property type="project" value="InterPro"/>
</dbReference>
<dbReference type="SUPFAM" id="SSF53850">
    <property type="entry name" value="Periplasmic binding protein-like II"/>
    <property type="match status" value="1"/>
</dbReference>
<reference evidence="3" key="1">
    <citation type="journal article" date="2021" name="PeerJ">
        <title>Extensive microbial diversity within the chicken gut microbiome revealed by metagenomics and culture.</title>
        <authorList>
            <person name="Gilroy R."/>
            <person name="Ravi A."/>
            <person name="Getino M."/>
            <person name="Pursley I."/>
            <person name="Horton D.L."/>
            <person name="Alikhan N.F."/>
            <person name="Baker D."/>
            <person name="Gharbi K."/>
            <person name="Hall N."/>
            <person name="Watson M."/>
            <person name="Adriaenssens E.M."/>
            <person name="Foster-Nyarko E."/>
            <person name="Jarju S."/>
            <person name="Secka A."/>
            <person name="Antonio M."/>
            <person name="Oren A."/>
            <person name="Chaudhuri R.R."/>
            <person name="La Ragione R."/>
            <person name="Hildebrand F."/>
            <person name="Pallen M.J."/>
        </authorList>
    </citation>
    <scope>NUCLEOTIDE SEQUENCE</scope>
    <source>
        <strain evidence="3">ChiSjej1B19-5720</strain>
    </source>
</reference>
<dbReference type="PIRSF" id="PIRSF002741">
    <property type="entry name" value="MppA"/>
    <property type="match status" value="1"/>
</dbReference>
<proteinExistence type="predicted"/>
<dbReference type="GO" id="GO:0015833">
    <property type="term" value="P:peptide transport"/>
    <property type="evidence" value="ECO:0007669"/>
    <property type="project" value="TreeGrafter"/>
</dbReference>
<sequence length="523" mass="57147">MKIKKMLTMALACAMFFSVPSPVFAAVKGANEDPANTQQSDETLRIALASEPSTLWPAGSGKTENEAQIISGCLMDTLVSIDRTTGEVLPNLATEWEWIDETHCRFTLRDDVIMSDGTPLVAEDVAYDVNEIWIGVNSSNDTGHFLAGAVAEDEHTVTIEFSVVAPEIVNMLSWTNFGIVSQEEIEAAGGIEEASRTPNIGSGKYKFVEWNSGQSITITRNDEYWNPDYTGYFKDITFTFTNDAAAREMAVESGDVDIAYDMPVVQAATFAESENVQTIAYSFGQVAYLWYNMTEGHVTSDARVRKAIDLALDFDSIAQVGTGGFGEAASGYFTEDSPYYNETYTAEERAVDVESAKALLAEAGYEDGLELTAVGMQDTSPIYTVIQENLRAIGVDLTINIVDTAQFVSDAGGGNYDLIMVGECTDARYPTLFCFLDQETIDTFIIGGPKTTTPEIDAAITEIIANSDTEEAKTQVAELEQVLKEESIVSYLYTEMKSAVIANGLSGYTTRERGYIDPTNFYK</sequence>